<feature type="transmembrane region" description="Helical" evidence="6">
    <location>
        <begin position="39"/>
        <end position="61"/>
    </location>
</feature>
<name>A0A926IAE7_9FIRM</name>
<evidence type="ECO:0000313" key="7">
    <source>
        <dbReference type="EMBL" id="MBC8580790.1"/>
    </source>
</evidence>
<feature type="transmembrane region" description="Helical" evidence="6">
    <location>
        <begin position="5"/>
        <end position="27"/>
    </location>
</feature>
<evidence type="ECO:0000256" key="5">
    <source>
        <dbReference type="ARBA" id="ARBA00023136"/>
    </source>
</evidence>
<comment type="caution">
    <text evidence="7">The sequence shown here is derived from an EMBL/GenBank/DDBJ whole genome shotgun (WGS) entry which is preliminary data.</text>
</comment>
<dbReference type="PANTHER" id="PTHR43701:SF2">
    <property type="entry name" value="MEMBRANE TRANSPORTER PROTEIN YJNA-RELATED"/>
    <property type="match status" value="1"/>
</dbReference>
<dbReference type="InterPro" id="IPR051598">
    <property type="entry name" value="TSUP/Inactive_protease-like"/>
</dbReference>
<feature type="transmembrane region" description="Helical" evidence="6">
    <location>
        <begin position="136"/>
        <end position="157"/>
    </location>
</feature>
<dbReference type="RefSeq" id="WP_249333496.1">
    <property type="nucleotide sequence ID" value="NZ_JACRSY010000028.1"/>
</dbReference>
<dbReference type="Proteomes" id="UP000655830">
    <property type="component" value="Unassembled WGS sequence"/>
</dbReference>
<dbReference type="AlphaFoldDB" id="A0A926IAE7"/>
<comment type="similarity">
    <text evidence="2 6">Belongs to the 4-toluene sulfonate uptake permease (TSUP) (TC 2.A.102) family.</text>
</comment>
<keyword evidence="5 6" id="KW-0472">Membrane</keyword>
<accession>A0A926IAE7</accession>
<reference evidence="7" key="1">
    <citation type="submission" date="2020-08" db="EMBL/GenBank/DDBJ databases">
        <title>Genome public.</title>
        <authorList>
            <person name="Liu C."/>
            <person name="Sun Q."/>
        </authorList>
    </citation>
    <scope>NUCLEOTIDE SEQUENCE</scope>
    <source>
        <strain evidence="7">NSJ-12</strain>
    </source>
</reference>
<keyword evidence="3 6" id="KW-0812">Transmembrane</keyword>
<feature type="transmembrane region" description="Helical" evidence="6">
    <location>
        <begin position="177"/>
        <end position="197"/>
    </location>
</feature>
<dbReference type="PANTHER" id="PTHR43701">
    <property type="entry name" value="MEMBRANE TRANSPORTER PROTEIN MJ0441-RELATED"/>
    <property type="match status" value="1"/>
</dbReference>
<feature type="transmembrane region" description="Helical" evidence="6">
    <location>
        <begin position="209"/>
        <end position="227"/>
    </location>
</feature>
<dbReference type="GO" id="GO:0005886">
    <property type="term" value="C:plasma membrane"/>
    <property type="evidence" value="ECO:0007669"/>
    <property type="project" value="UniProtKB-SubCell"/>
</dbReference>
<evidence type="ECO:0000256" key="3">
    <source>
        <dbReference type="ARBA" id="ARBA00022692"/>
    </source>
</evidence>
<keyword evidence="4 6" id="KW-1133">Transmembrane helix</keyword>
<feature type="transmembrane region" description="Helical" evidence="6">
    <location>
        <begin position="73"/>
        <end position="91"/>
    </location>
</feature>
<feature type="transmembrane region" description="Helical" evidence="6">
    <location>
        <begin position="239"/>
        <end position="261"/>
    </location>
</feature>
<evidence type="ECO:0000256" key="4">
    <source>
        <dbReference type="ARBA" id="ARBA00022989"/>
    </source>
</evidence>
<protein>
    <recommendedName>
        <fullName evidence="6">Probable membrane transporter protein</fullName>
    </recommendedName>
</protein>
<gene>
    <name evidence="7" type="ORF">H8718_14815</name>
</gene>
<feature type="transmembrane region" description="Helical" evidence="6">
    <location>
        <begin position="103"/>
        <end position="124"/>
    </location>
</feature>
<evidence type="ECO:0000256" key="6">
    <source>
        <dbReference type="RuleBase" id="RU363041"/>
    </source>
</evidence>
<proteinExistence type="inferred from homology"/>
<evidence type="ECO:0000313" key="8">
    <source>
        <dbReference type="Proteomes" id="UP000655830"/>
    </source>
</evidence>
<dbReference type="InterPro" id="IPR002781">
    <property type="entry name" value="TM_pro_TauE-like"/>
</dbReference>
<evidence type="ECO:0000256" key="1">
    <source>
        <dbReference type="ARBA" id="ARBA00004141"/>
    </source>
</evidence>
<keyword evidence="6" id="KW-1003">Cell membrane</keyword>
<sequence length="262" mass="27732">MYVIYFLICLGASILGAISGIGGGVIIKPVLDSLGTLNVSTISFLSGCTVLSMTTMTLYRNRHSEVKIDKKKGTILAIGAAIGGLLGKQIFDIVKTLSGNPEMAGAVQSFLLAIITFGILIFTLKKAKIRPLQVEGMIMPLIIGFSLGTISSFLGIGGGPINLAVLYLFFAMDSKTAALNSIYIIFFSQAASILQTLFKGAVPEFEWSVFFMMIAGGIIGGTVGPVISKKLSLKGVDKIYLAMVVGIILISIYNGINYLGII</sequence>
<organism evidence="7 8">
    <name type="scientific">Zhenhengia yiwuensis</name>
    <dbReference type="NCBI Taxonomy" id="2763666"/>
    <lineage>
        <taxon>Bacteria</taxon>
        <taxon>Bacillati</taxon>
        <taxon>Bacillota</taxon>
        <taxon>Clostridia</taxon>
        <taxon>Lachnospirales</taxon>
        <taxon>Lachnospiraceae</taxon>
        <taxon>Zhenhengia</taxon>
    </lineage>
</organism>
<keyword evidence="8" id="KW-1185">Reference proteome</keyword>
<comment type="subcellular location">
    <subcellularLocation>
        <location evidence="6">Cell membrane</location>
        <topology evidence="6">Multi-pass membrane protein</topology>
    </subcellularLocation>
    <subcellularLocation>
        <location evidence="1">Membrane</location>
        <topology evidence="1">Multi-pass membrane protein</topology>
    </subcellularLocation>
</comment>
<dbReference type="Pfam" id="PF01925">
    <property type="entry name" value="TauE"/>
    <property type="match status" value="1"/>
</dbReference>
<dbReference type="EMBL" id="JACRSY010000028">
    <property type="protein sequence ID" value="MBC8580790.1"/>
    <property type="molecule type" value="Genomic_DNA"/>
</dbReference>
<evidence type="ECO:0000256" key="2">
    <source>
        <dbReference type="ARBA" id="ARBA00009142"/>
    </source>
</evidence>